<proteinExistence type="predicted"/>
<dbReference type="Proteomes" id="UP000256970">
    <property type="component" value="Unassembled WGS sequence"/>
</dbReference>
<evidence type="ECO:0000313" key="4">
    <source>
        <dbReference type="EMBL" id="SZX59903.1"/>
    </source>
</evidence>
<sequence length="237" mass="24036">MLCHRHSSAVVSSRQRPCKQQQQQRLPPTASSYTQPALEAIRAAQQQACRQGSIFVAPPHLLLGLLDVPHCTAAQLLQAAGLTAAAADAALVDPELLPKSSFMAAGDLHWAPDARVALGAAAEAAQAAGLSAAGTPHLLLGLLTCSNTAVAATLDGAGIPAAAFEGQVRAAAGSCSEAAAAQPASAEEQRAALVQNYMRHVQQHGTAPPQGAAAGLGQQGSSAGNMAMTPEDDDIYN</sequence>
<feature type="region of interest" description="Disordered" evidence="2">
    <location>
        <begin position="1"/>
        <end position="31"/>
    </location>
</feature>
<dbReference type="InterPro" id="IPR004176">
    <property type="entry name" value="Clp_R_N"/>
</dbReference>
<dbReference type="EMBL" id="FNXT01000031">
    <property type="protein sequence ID" value="SZX59903.1"/>
    <property type="molecule type" value="Genomic_DNA"/>
</dbReference>
<dbReference type="Gene3D" id="1.10.1780.10">
    <property type="entry name" value="Clp, N-terminal domain"/>
    <property type="match status" value="1"/>
</dbReference>
<gene>
    <name evidence="4" type="ORF">BQ4739_LOCUS503</name>
</gene>
<keyword evidence="5" id="KW-1185">Reference proteome</keyword>
<evidence type="ECO:0000259" key="3">
    <source>
        <dbReference type="PROSITE" id="PS51903"/>
    </source>
</evidence>
<dbReference type="InterPro" id="IPR036628">
    <property type="entry name" value="Clp_N_dom_sf"/>
</dbReference>
<feature type="domain" description="Clp R" evidence="3">
    <location>
        <begin position="30"/>
        <end position="174"/>
    </location>
</feature>
<dbReference type="AlphaFoldDB" id="A0A383V4N1"/>
<feature type="compositionally biased region" description="Low complexity" evidence="2">
    <location>
        <begin position="203"/>
        <end position="224"/>
    </location>
</feature>
<evidence type="ECO:0000313" key="5">
    <source>
        <dbReference type="Proteomes" id="UP000256970"/>
    </source>
</evidence>
<feature type="region of interest" description="Disordered" evidence="2">
    <location>
        <begin position="202"/>
        <end position="237"/>
    </location>
</feature>
<accession>A0A383V4N1</accession>
<evidence type="ECO:0000256" key="2">
    <source>
        <dbReference type="SAM" id="MobiDB-lite"/>
    </source>
</evidence>
<name>A0A383V4N1_TETOB</name>
<dbReference type="STRING" id="3088.A0A383V4N1"/>
<protein>
    <recommendedName>
        <fullName evidence="3">Clp R domain-containing protein</fullName>
    </recommendedName>
</protein>
<evidence type="ECO:0000256" key="1">
    <source>
        <dbReference type="PROSITE-ProRule" id="PRU01251"/>
    </source>
</evidence>
<dbReference type="SUPFAM" id="SSF81923">
    <property type="entry name" value="Double Clp-N motif"/>
    <property type="match status" value="1"/>
</dbReference>
<feature type="compositionally biased region" description="Low complexity" evidence="2">
    <location>
        <begin position="14"/>
        <end position="28"/>
    </location>
</feature>
<organism evidence="4 5">
    <name type="scientific">Tetradesmus obliquus</name>
    <name type="common">Green alga</name>
    <name type="synonym">Acutodesmus obliquus</name>
    <dbReference type="NCBI Taxonomy" id="3088"/>
    <lineage>
        <taxon>Eukaryota</taxon>
        <taxon>Viridiplantae</taxon>
        <taxon>Chlorophyta</taxon>
        <taxon>core chlorophytes</taxon>
        <taxon>Chlorophyceae</taxon>
        <taxon>CS clade</taxon>
        <taxon>Sphaeropleales</taxon>
        <taxon>Scenedesmaceae</taxon>
        <taxon>Tetradesmus</taxon>
    </lineage>
</organism>
<reference evidence="4 5" key="1">
    <citation type="submission" date="2016-10" db="EMBL/GenBank/DDBJ databases">
        <authorList>
            <person name="Cai Z."/>
        </authorList>
    </citation>
    <scope>NUCLEOTIDE SEQUENCE [LARGE SCALE GENOMIC DNA]</scope>
</reference>
<dbReference type="Pfam" id="PF02861">
    <property type="entry name" value="Clp_N"/>
    <property type="match status" value="1"/>
</dbReference>
<keyword evidence="1" id="KW-0677">Repeat</keyword>
<dbReference type="PROSITE" id="PS51903">
    <property type="entry name" value="CLP_R"/>
    <property type="match status" value="1"/>
</dbReference>